<evidence type="ECO:0000256" key="4">
    <source>
        <dbReference type="SAM" id="SignalP"/>
    </source>
</evidence>
<dbReference type="InterPro" id="IPR050314">
    <property type="entry name" value="Glycosyl_Hydrlase_18"/>
</dbReference>
<keyword evidence="3" id="KW-0119">Carbohydrate metabolism</keyword>
<dbReference type="PANTHER" id="PTHR11177:SF317">
    <property type="entry name" value="CHITINASE 12-RELATED"/>
    <property type="match status" value="1"/>
</dbReference>
<feature type="signal peptide" evidence="4">
    <location>
        <begin position="1"/>
        <end position="21"/>
    </location>
</feature>
<dbReference type="SUPFAM" id="SSF54556">
    <property type="entry name" value="Chitinase insertion domain"/>
    <property type="match status" value="1"/>
</dbReference>
<dbReference type="InterPro" id="IPR001223">
    <property type="entry name" value="Glyco_hydro18_cat"/>
</dbReference>
<dbReference type="GO" id="GO:0006032">
    <property type="term" value="P:chitin catabolic process"/>
    <property type="evidence" value="ECO:0007669"/>
    <property type="project" value="UniProtKB-KW"/>
</dbReference>
<dbReference type="OrthoDB" id="9775889at2"/>
<dbReference type="InterPro" id="IPR029070">
    <property type="entry name" value="Chitinase_insertion_sf"/>
</dbReference>
<keyword evidence="3" id="KW-0146">Chitin degradation</keyword>
<evidence type="ECO:0000259" key="5">
    <source>
        <dbReference type="PROSITE" id="PS51910"/>
    </source>
</evidence>
<dbReference type="PANTHER" id="PTHR11177">
    <property type="entry name" value="CHITINASE"/>
    <property type="match status" value="1"/>
</dbReference>
<keyword evidence="3" id="KW-0624">Polysaccharide degradation</keyword>
<protein>
    <recommendedName>
        <fullName evidence="2">chitinase</fullName>
        <ecNumber evidence="2">3.2.1.14</ecNumber>
    </recommendedName>
</protein>
<organism evidence="6 7">
    <name type="scientific">Paraflavitalea soli</name>
    <dbReference type="NCBI Taxonomy" id="2315862"/>
    <lineage>
        <taxon>Bacteria</taxon>
        <taxon>Pseudomonadati</taxon>
        <taxon>Bacteroidota</taxon>
        <taxon>Chitinophagia</taxon>
        <taxon>Chitinophagales</taxon>
        <taxon>Chitinophagaceae</taxon>
        <taxon>Paraflavitalea</taxon>
    </lineage>
</organism>
<dbReference type="AlphaFoldDB" id="A0A3B7MNN0"/>
<evidence type="ECO:0000313" key="7">
    <source>
        <dbReference type="Proteomes" id="UP000263900"/>
    </source>
</evidence>
<dbReference type="InterPro" id="IPR017853">
    <property type="entry name" value="GH"/>
</dbReference>
<feature type="chain" id="PRO_5017753665" description="chitinase" evidence="4">
    <location>
        <begin position="22"/>
        <end position="370"/>
    </location>
</feature>
<dbReference type="EC" id="3.2.1.14" evidence="2"/>
<keyword evidence="4" id="KW-0732">Signal</keyword>
<sequence>MMLPHLAKLLVLLLITSLCQAQKTAGRNAKQPLAVLAYYSGNLTEIDKYDVQKLTHIIYSFCHLKDNQLFVGNGEPVIKKLVSLKEKNPSLKILLSLGGWGGCKTCSDVFATREGRDEFAQSVKEWTDKLGTDGIDLDWEYPAIEGHPGHPYKVEDRPNFTELVIALRKALGKKQEISFAAGGFTKFLQESIEWKKVMPVIDRVNIMSYDLINGYSTVTGHHPGLYSTPAQKESTDNAVRYLDSLGIPRNKLVIGAAFYARVFEGADSVNNGLNRPAKFKSFVPYKIFPQTISRDKGYAFYWDDIAKAPYAYNADKKLFATFDDSLSLDLKTNYALDKGLNGIMFWELTLDKPENGLLDAIDNAKKRKRK</sequence>
<keyword evidence="7" id="KW-1185">Reference proteome</keyword>
<dbReference type="EMBL" id="CP032157">
    <property type="protein sequence ID" value="AXY76124.1"/>
    <property type="molecule type" value="Genomic_DNA"/>
</dbReference>
<dbReference type="RefSeq" id="WP_119052003.1">
    <property type="nucleotide sequence ID" value="NZ_CP032157.1"/>
</dbReference>
<evidence type="ECO:0000256" key="1">
    <source>
        <dbReference type="ARBA" id="ARBA00000822"/>
    </source>
</evidence>
<dbReference type="SUPFAM" id="SSF51445">
    <property type="entry name" value="(Trans)glycosidases"/>
    <property type="match status" value="1"/>
</dbReference>
<gene>
    <name evidence="6" type="ORF">D3H65_19970</name>
</gene>
<dbReference type="Gene3D" id="3.10.50.10">
    <property type="match status" value="1"/>
</dbReference>
<proteinExistence type="predicted"/>
<dbReference type="SMART" id="SM00636">
    <property type="entry name" value="Glyco_18"/>
    <property type="match status" value="1"/>
</dbReference>
<evidence type="ECO:0000313" key="6">
    <source>
        <dbReference type="EMBL" id="AXY76124.1"/>
    </source>
</evidence>
<evidence type="ECO:0000256" key="3">
    <source>
        <dbReference type="ARBA" id="ARBA00023024"/>
    </source>
</evidence>
<dbReference type="KEGG" id="pseg:D3H65_19970"/>
<keyword evidence="6" id="KW-0378">Hydrolase</keyword>
<dbReference type="GO" id="GO:0008843">
    <property type="term" value="F:endochitinase activity"/>
    <property type="evidence" value="ECO:0007669"/>
    <property type="project" value="UniProtKB-EC"/>
</dbReference>
<evidence type="ECO:0000256" key="2">
    <source>
        <dbReference type="ARBA" id="ARBA00012729"/>
    </source>
</evidence>
<dbReference type="Proteomes" id="UP000263900">
    <property type="component" value="Chromosome"/>
</dbReference>
<dbReference type="CDD" id="cd06548">
    <property type="entry name" value="GH18_chitinase"/>
    <property type="match status" value="1"/>
</dbReference>
<reference evidence="6 7" key="1">
    <citation type="submission" date="2018-09" db="EMBL/GenBank/DDBJ databases">
        <title>Genome sequencing of strain 6GH32-13.</title>
        <authorList>
            <person name="Weon H.-Y."/>
            <person name="Heo J."/>
            <person name="Kwon S.-W."/>
        </authorList>
    </citation>
    <scope>NUCLEOTIDE SEQUENCE [LARGE SCALE GENOMIC DNA]</scope>
    <source>
        <strain evidence="6 7">5GH32-13</strain>
    </source>
</reference>
<dbReference type="Pfam" id="PF00704">
    <property type="entry name" value="Glyco_hydro_18"/>
    <property type="match status" value="1"/>
</dbReference>
<dbReference type="InterPro" id="IPR011583">
    <property type="entry name" value="Chitinase_II/V-like_cat"/>
</dbReference>
<accession>A0A3B7MNN0</accession>
<feature type="domain" description="GH18" evidence="5">
    <location>
        <begin position="33"/>
        <end position="368"/>
    </location>
</feature>
<dbReference type="PROSITE" id="PS51910">
    <property type="entry name" value="GH18_2"/>
    <property type="match status" value="1"/>
</dbReference>
<dbReference type="GO" id="GO:0008061">
    <property type="term" value="F:chitin binding"/>
    <property type="evidence" value="ECO:0007669"/>
    <property type="project" value="InterPro"/>
</dbReference>
<dbReference type="Gene3D" id="3.20.20.80">
    <property type="entry name" value="Glycosidases"/>
    <property type="match status" value="2"/>
</dbReference>
<name>A0A3B7MNN0_9BACT</name>
<dbReference type="GO" id="GO:0005975">
    <property type="term" value="P:carbohydrate metabolic process"/>
    <property type="evidence" value="ECO:0007669"/>
    <property type="project" value="InterPro"/>
</dbReference>
<comment type="catalytic activity">
    <reaction evidence="1">
        <text>Random endo-hydrolysis of N-acetyl-beta-D-glucosaminide (1-&gt;4)-beta-linkages in chitin and chitodextrins.</text>
        <dbReference type="EC" id="3.2.1.14"/>
    </reaction>
</comment>